<evidence type="ECO:0000256" key="1">
    <source>
        <dbReference type="ARBA" id="ARBA00022723"/>
    </source>
</evidence>
<organism evidence="6 7">
    <name type="scientific">Candidatus Mcinerneyibacterium aminivorans</name>
    <dbReference type="NCBI Taxonomy" id="2703815"/>
    <lineage>
        <taxon>Bacteria</taxon>
        <taxon>Candidatus Macinerneyibacteriota</taxon>
        <taxon>Candidatus Mcinerneyibacteria</taxon>
        <taxon>Candidatus Mcinerneyibacteriales</taxon>
        <taxon>Candidatus Mcinerneyibacteriaceae</taxon>
        <taxon>Candidatus Mcinerneyibacterium</taxon>
    </lineage>
</organism>
<dbReference type="Gene3D" id="1.20.120.910">
    <property type="entry name" value="DksA, coiled-coil domain"/>
    <property type="match status" value="1"/>
</dbReference>
<proteinExistence type="predicted"/>
<dbReference type="EMBL" id="VSIX01000032">
    <property type="protein sequence ID" value="TYB31656.1"/>
    <property type="molecule type" value="Genomic_DNA"/>
</dbReference>
<reference evidence="6" key="1">
    <citation type="submission" date="2019-08" db="EMBL/GenBank/DDBJ databases">
        <title>Genomic characterization of a novel candidate phylum (ARYD3) from a high temperature, high salinity tertiary oil reservoir in north central Oklahoma, USA.</title>
        <authorList>
            <person name="Youssef N.H."/>
            <person name="Yadav A."/>
            <person name="Elshahed M.S."/>
        </authorList>
    </citation>
    <scope>NUCLEOTIDE SEQUENCE [LARGE SCALE GENOMIC DNA]</scope>
    <source>
        <strain evidence="6">ARYD3</strain>
    </source>
</reference>
<accession>A0A5D0MF58</accession>
<dbReference type="InterPro" id="IPR000962">
    <property type="entry name" value="Znf_DskA_TraR"/>
</dbReference>
<sequence length="137" mass="15808">MQRNSTGKGEEMKREKLNKYKKRLLQLKKKLLHDIGVIEDEHIRHSAILEGGDTYYPQHSADIADNEFKAETGFKIKESEEKLLEEINEALDRIDEGSYGICTDCGIIIKEKRLEALPCAIRCIDCKSKYEKEAKSY</sequence>
<dbReference type="PROSITE" id="PS51128">
    <property type="entry name" value="ZF_DKSA_2"/>
    <property type="match status" value="1"/>
</dbReference>
<dbReference type="PANTHER" id="PTHR33823">
    <property type="entry name" value="RNA POLYMERASE-BINDING TRANSCRIPTION FACTOR DKSA-RELATED"/>
    <property type="match status" value="1"/>
</dbReference>
<dbReference type="SUPFAM" id="SSF109635">
    <property type="entry name" value="DnaK suppressor protein DksA, alpha-hairpin domain"/>
    <property type="match status" value="1"/>
</dbReference>
<keyword evidence="7" id="KW-1185">Reference proteome</keyword>
<dbReference type="Pfam" id="PF01258">
    <property type="entry name" value="zf-dskA_traR"/>
    <property type="match status" value="1"/>
</dbReference>
<protein>
    <recommendedName>
        <fullName evidence="5">Zinc finger DksA/TraR C4-type domain-containing protein</fullName>
    </recommendedName>
</protein>
<evidence type="ECO:0000256" key="3">
    <source>
        <dbReference type="ARBA" id="ARBA00022833"/>
    </source>
</evidence>
<keyword evidence="2" id="KW-0863">Zinc-finger</keyword>
<keyword evidence="3" id="KW-0862">Zinc</keyword>
<gene>
    <name evidence="6" type="ORF">FXF47_03400</name>
</gene>
<dbReference type="SUPFAM" id="SSF57716">
    <property type="entry name" value="Glucocorticoid receptor-like (DNA-binding domain)"/>
    <property type="match status" value="1"/>
</dbReference>
<evidence type="ECO:0000313" key="7">
    <source>
        <dbReference type="Proteomes" id="UP000324143"/>
    </source>
</evidence>
<dbReference type="AlphaFoldDB" id="A0A5D0MF58"/>
<name>A0A5D0MF58_9BACT</name>
<dbReference type="PANTHER" id="PTHR33823:SF4">
    <property type="entry name" value="GENERAL STRESS PROTEIN 16O"/>
    <property type="match status" value="1"/>
</dbReference>
<evidence type="ECO:0000256" key="4">
    <source>
        <dbReference type="PROSITE-ProRule" id="PRU00510"/>
    </source>
</evidence>
<comment type="caution">
    <text evidence="6">The sequence shown here is derived from an EMBL/GenBank/DDBJ whole genome shotgun (WGS) entry which is preliminary data.</text>
</comment>
<dbReference type="GO" id="GO:0008270">
    <property type="term" value="F:zinc ion binding"/>
    <property type="evidence" value="ECO:0007669"/>
    <property type="project" value="UniProtKB-KW"/>
</dbReference>
<evidence type="ECO:0000256" key="2">
    <source>
        <dbReference type="ARBA" id="ARBA00022771"/>
    </source>
</evidence>
<keyword evidence="1" id="KW-0479">Metal-binding</keyword>
<feature type="domain" description="Zinc finger DksA/TraR C4-type" evidence="5">
    <location>
        <begin position="97"/>
        <end position="132"/>
    </location>
</feature>
<feature type="zinc finger region" description="dksA C4-type" evidence="4">
    <location>
        <begin position="102"/>
        <end position="126"/>
    </location>
</feature>
<dbReference type="InterPro" id="IPR037187">
    <property type="entry name" value="DnaK_N"/>
</dbReference>
<evidence type="ECO:0000259" key="5">
    <source>
        <dbReference type="Pfam" id="PF01258"/>
    </source>
</evidence>
<dbReference type="Proteomes" id="UP000324143">
    <property type="component" value="Unassembled WGS sequence"/>
</dbReference>
<evidence type="ECO:0000313" key="6">
    <source>
        <dbReference type="EMBL" id="TYB31656.1"/>
    </source>
</evidence>